<feature type="transmembrane region" description="Helical" evidence="8">
    <location>
        <begin position="6"/>
        <end position="25"/>
    </location>
</feature>
<feature type="transmembrane region" description="Helical" evidence="8">
    <location>
        <begin position="115"/>
        <end position="140"/>
    </location>
</feature>
<feature type="transmembrane region" description="Helical" evidence="8">
    <location>
        <begin position="152"/>
        <end position="173"/>
    </location>
</feature>
<keyword evidence="5 8" id="KW-1133">Transmembrane helix</keyword>
<feature type="transmembrane region" description="Helical" evidence="8">
    <location>
        <begin position="385"/>
        <end position="403"/>
    </location>
</feature>
<evidence type="ECO:0000256" key="6">
    <source>
        <dbReference type="ARBA" id="ARBA00023136"/>
    </source>
</evidence>
<dbReference type="InterPro" id="IPR050277">
    <property type="entry name" value="Sodium:Solute_Symporter"/>
</dbReference>
<dbReference type="PANTHER" id="PTHR48086:SF7">
    <property type="entry name" value="SODIUM-SOLUTE SYMPORTER-RELATED"/>
    <property type="match status" value="1"/>
</dbReference>
<dbReference type="Gene3D" id="1.20.1730.10">
    <property type="entry name" value="Sodium/glucose cotransporter"/>
    <property type="match status" value="1"/>
</dbReference>
<keyword evidence="4 8" id="KW-0812">Transmembrane</keyword>
<gene>
    <name evidence="9" type="ORF">A0128_20275</name>
</gene>
<feature type="transmembrane region" description="Helical" evidence="8">
    <location>
        <begin position="307"/>
        <end position="331"/>
    </location>
</feature>
<evidence type="ECO:0000256" key="2">
    <source>
        <dbReference type="ARBA" id="ARBA00006434"/>
    </source>
</evidence>
<dbReference type="RefSeq" id="WP_069609578.1">
    <property type="nucleotide sequence ID" value="NZ_CP015218.1"/>
</dbReference>
<organism evidence="9 10">
    <name type="scientific">Leptospira tipperaryensis</name>
    <dbReference type="NCBI Taxonomy" id="2564040"/>
    <lineage>
        <taxon>Bacteria</taxon>
        <taxon>Pseudomonadati</taxon>
        <taxon>Spirochaetota</taxon>
        <taxon>Spirochaetia</taxon>
        <taxon>Leptospirales</taxon>
        <taxon>Leptospiraceae</taxon>
        <taxon>Leptospira</taxon>
    </lineage>
</organism>
<protein>
    <submittedName>
        <fullName evidence="9">Sodium:solute symporter</fullName>
    </submittedName>
</protein>
<evidence type="ECO:0000256" key="7">
    <source>
        <dbReference type="RuleBase" id="RU362091"/>
    </source>
</evidence>
<dbReference type="GO" id="GO:0005886">
    <property type="term" value="C:plasma membrane"/>
    <property type="evidence" value="ECO:0007669"/>
    <property type="project" value="TreeGrafter"/>
</dbReference>
<dbReference type="OrthoDB" id="9810181at2"/>
<reference evidence="9 10" key="1">
    <citation type="submission" date="2016-04" db="EMBL/GenBank/DDBJ databases">
        <title>Complete genome seqeunce of Leptospira alstonii serovar Room22.</title>
        <authorList>
            <person name="Nally J.E."/>
            <person name="Bayles D.O."/>
            <person name="Hurley D."/>
            <person name="Fanning S."/>
            <person name="McMahon B.J."/>
            <person name="Arent Z."/>
        </authorList>
    </citation>
    <scope>NUCLEOTIDE SEQUENCE [LARGE SCALE GENOMIC DNA]</scope>
    <source>
        <strain evidence="9 10">GWTS #1</strain>
    </source>
</reference>
<dbReference type="EMBL" id="CP015218">
    <property type="protein sequence ID" value="AOP36357.1"/>
    <property type="molecule type" value="Genomic_DNA"/>
</dbReference>
<feature type="transmembrane region" description="Helical" evidence="8">
    <location>
        <begin position="76"/>
        <end position="94"/>
    </location>
</feature>
<feature type="transmembrane region" description="Helical" evidence="8">
    <location>
        <begin position="352"/>
        <end position="373"/>
    </location>
</feature>
<feature type="transmembrane region" description="Helical" evidence="8">
    <location>
        <begin position="180"/>
        <end position="203"/>
    </location>
</feature>
<dbReference type="PANTHER" id="PTHR48086">
    <property type="entry name" value="SODIUM/PROLINE SYMPORTER-RELATED"/>
    <property type="match status" value="1"/>
</dbReference>
<evidence type="ECO:0000256" key="1">
    <source>
        <dbReference type="ARBA" id="ARBA00004141"/>
    </source>
</evidence>
<dbReference type="InterPro" id="IPR038377">
    <property type="entry name" value="Na/Glc_symporter_sf"/>
</dbReference>
<evidence type="ECO:0000313" key="10">
    <source>
        <dbReference type="Proteomes" id="UP000094197"/>
    </source>
</evidence>
<feature type="transmembrane region" description="Helical" evidence="8">
    <location>
        <begin position="37"/>
        <end position="56"/>
    </location>
</feature>
<sequence length="473" mass="51288">MLGISVILYLLTTILIGAIASRFVSDSKDYVLAGRRLPLFLASSALFATWFGSETLLGASSRFVDEGILGVIEDPFGAALCLFLVGLFFARPLYRMNILTFGDFYKNRFGRRAEVVSSIFMIPSYFGWVAAQFVALGIILHSLTGLPTSTGIFLGAGVVLVYTAIGGMWAISLTDFLQTILIVLGLSYLVWDLSETAGGIGVVLESTKPGFFRFVPEADPKSILTYIAAWMTIGLGSIPQQDIFQRVMASKSEKVAVYSSLLASFFYLSIALLPLLAVLCARKVYPEIAAGDAQMILPKTVLAHTGLFTQILFFGALLSAVMSTASGAILAPASVLGENVIRPFLKNPSEKYLLRILRISVVVITLISLTMAIAKNNIYELVSQASALSLVSLFVPLLAGLFWKRSTSTGAVASMICGFLVWLFWNLGSFEIPASIPGLFASWLALLVGDFLERRGYGFSKQGNEREESIPEM</sequence>
<feature type="transmembrane region" description="Helical" evidence="8">
    <location>
        <begin position="434"/>
        <end position="452"/>
    </location>
</feature>
<feature type="transmembrane region" description="Helical" evidence="8">
    <location>
        <begin position="410"/>
        <end position="428"/>
    </location>
</feature>
<evidence type="ECO:0000256" key="5">
    <source>
        <dbReference type="ARBA" id="ARBA00022989"/>
    </source>
</evidence>
<accession>A0A1D7V3D8</accession>
<feature type="transmembrane region" description="Helical" evidence="8">
    <location>
        <begin position="223"/>
        <end position="243"/>
    </location>
</feature>
<dbReference type="AlphaFoldDB" id="A0A1D7V3D8"/>
<dbReference type="CDD" id="cd11474">
    <property type="entry name" value="SLC5sbd_CHT"/>
    <property type="match status" value="1"/>
</dbReference>
<keyword evidence="6 8" id="KW-0472">Membrane</keyword>
<evidence type="ECO:0000256" key="8">
    <source>
        <dbReference type="SAM" id="Phobius"/>
    </source>
</evidence>
<name>A0A1D7V3D8_9LEPT</name>
<keyword evidence="3" id="KW-0813">Transport</keyword>
<dbReference type="InterPro" id="IPR001734">
    <property type="entry name" value="Na/solute_symporter"/>
</dbReference>
<dbReference type="GO" id="GO:0022857">
    <property type="term" value="F:transmembrane transporter activity"/>
    <property type="evidence" value="ECO:0007669"/>
    <property type="project" value="InterPro"/>
</dbReference>
<evidence type="ECO:0000256" key="3">
    <source>
        <dbReference type="ARBA" id="ARBA00022448"/>
    </source>
</evidence>
<dbReference type="KEGG" id="laj:A0128_20275"/>
<comment type="subcellular location">
    <subcellularLocation>
        <location evidence="1">Membrane</location>
        <topology evidence="1">Multi-pass membrane protein</topology>
    </subcellularLocation>
</comment>
<keyword evidence="10" id="KW-1185">Reference proteome</keyword>
<feature type="transmembrane region" description="Helical" evidence="8">
    <location>
        <begin position="255"/>
        <end position="277"/>
    </location>
</feature>
<dbReference type="PROSITE" id="PS50283">
    <property type="entry name" value="NA_SOLUT_SYMP_3"/>
    <property type="match status" value="1"/>
</dbReference>
<dbReference type="Pfam" id="PF00474">
    <property type="entry name" value="SSF"/>
    <property type="match status" value="1"/>
</dbReference>
<evidence type="ECO:0000256" key="4">
    <source>
        <dbReference type="ARBA" id="ARBA00022692"/>
    </source>
</evidence>
<evidence type="ECO:0000313" key="9">
    <source>
        <dbReference type="EMBL" id="AOP36357.1"/>
    </source>
</evidence>
<proteinExistence type="inferred from homology"/>
<comment type="similarity">
    <text evidence="2 7">Belongs to the sodium:solute symporter (SSF) (TC 2.A.21) family.</text>
</comment>
<dbReference type="Proteomes" id="UP000094197">
    <property type="component" value="Chromosome 2"/>
</dbReference>